<accession>A0A5E4V6P8</accession>
<dbReference type="EMBL" id="CABPRY010000004">
    <property type="protein sequence ID" value="VVE07908.1"/>
    <property type="molecule type" value="Genomic_DNA"/>
</dbReference>
<protein>
    <submittedName>
        <fullName evidence="1">Uncharacterized protein</fullName>
    </submittedName>
</protein>
<reference evidence="1 2" key="1">
    <citation type="submission" date="2019-08" db="EMBL/GenBank/DDBJ databases">
        <authorList>
            <person name="Peeters C."/>
        </authorList>
    </citation>
    <scope>NUCLEOTIDE SEQUENCE [LARGE SCALE GENOMIC DNA]</scope>
    <source>
        <strain evidence="1 2">LMG 31107</strain>
    </source>
</reference>
<evidence type="ECO:0000313" key="2">
    <source>
        <dbReference type="Proteomes" id="UP000396788"/>
    </source>
</evidence>
<evidence type="ECO:0000313" key="1">
    <source>
        <dbReference type="EMBL" id="VVE07908.1"/>
    </source>
</evidence>
<name>A0A5E4V6P8_9BURK</name>
<sequence>MSMTVLMFARLREWVSISLSLSSAGSGASPERPAFVHASVRKRSECPDEAGARSYPFFAGFPAR</sequence>
<organism evidence="1 2">
    <name type="scientific">Pandoraea cepalis</name>
    <dbReference type="NCBI Taxonomy" id="2508294"/>
    <lineage>
        <taxon>Bacteria</taxon>
        <taxon>Pseudomonadati</taxon>
        <taxon>Pseudomonadota</taxon>
        <taxon>Betaproteobacteria</taxon>
        <taxon>Burkholderiales</taxon>
        <taxon>Burkholderiaceae</taxon>
        <taxon>Pandoraea</taxon>
    </lineage>
</organism>
<gene>
    <name evidence="1" type="ORF">PCE31107_02493</name>
</gene>
<dbReference type="AlphaFoldDB" id="A0A5E4V6P8"/>
<proteinExistence type="predicted"/>
<dbReference type="Proteomes" id="UP000396788">
    <property type="component" value="Unassembled WGS sequence"/>
</dbReference>